<evidence type="ECO:0000313" key="3">
    <source>
        <dbReference type="Proteomes" id="UP000763641"/>
    </source>
</evidence>
<comment type="caution">
    <text evidence="2">The sequence shown here is derived from an EMBL/GenBank/DDBJ whole genome shotgun (WGS) entry which is preliminary data.</text>
</comment>
<dbReference type="PROSITE" id="PS51257">
    <property type="entry name" value="PROKAR_LIPOPROTEIN"/>
    <property type="match status" value="1"/>
</dbReference>
<dbReference type="RefSeq" id="WP_204197519.1">
    <property type="nucleotide sequence ID" value="NZ_JAFEMC010000002.1"/>
</dbReference>
<keyword evidence="3" id="KW-1185">Reference proteome</keyword>
<name>A0ABS2D5N6_9SPHN</name>
<proteinExistence type="predicted"/>
<protein>
    <recommendedName>
        <fullName evidence="4">Lipoprotein</fullName>
    </recommendedName>
</protein>
<dbReference type="Proteomes" id="UP000763641">
    <property type="component" value="Unassembled WGS sequence"/>
</dbReference>
<reference evidence="2 3" key="1">
    <citation type="submission" date="2020-12" db="EMBL/GenBank/DDBJ databases">
        <title>Sphingomonas sp.</title>
        <authorList>
            <person name="Kim M.K."/>
        </authorList>
    </citation>
    <scope>NUCLEOTIDE SEQUENCE [LARGE SCALE GENOMIC DNA]</scope>
    <source>
        <strain evidence="2 3">BT552</strain>
    </source>
</reference>
<evidence type="ECO:0000313" key="2">
    <source>
        <dbReference type="EMBL" id="MBM6576232.1"/>
    </source>
</evidence>
<gene>
    <name evidence="2" type="ORF">ILT43_07600</name>
</gene>
<dbReference type="EMBL" id="JAFEMC010000002">
    <property type="protein sequence ID" value="MBM6576232.1"/>
    <property type="molecule type" value="Genomic_DNA"/>
</dbReference>
<evidence type="ECO:0008006" key="4">
    <source>
        <dbReference type="Google" id="ProtNLM"/>
    </source>
</evidence>
<evidence type="ECO:0000256" key="1">
    <source>
        <dbReference type="SAM" id="SignalP"/>
    </source>
</evidence>
<organism evidence="2 3">
    <name type="scientific">Sphingomonas longa</name>
    <dbReference type="NCBI Taxonomy" id="2778730"/>
    <lineage>
        <taxon>Bacteria</taxon>
        <taxon>Pseudomonadati</taxon>
        <taxon>Pseudomonadota</taxon>
        <taxon>Alphaproteobacteria</taxon>
        <taxon>Sphingomonadales</taxon>
        <taxon>Sphingomonadaceae</taxon>
        <taxon>Sphingomonas</taxon>
    </lineage>
</organism>
<accession>A0ABS2D5N6</accession>
<feature type="signal peptide" evidence="1">
    <location>
        <begin position="1"/>
        <end position="17"/>
    </location>
</feature>
<sequence>MKPLIPIAALALLGACAATPAETARATAVAQGDADRLAKALKGFVPGRKSSCVPSIRSARTEVYGPTLLVRDSVGSSPIYIADTGGGCERAARGDIIVTVRSFGQMCSGDIIQTRDQTQGFFTGSCSPGEFTEYRKAK</sequence>
<keyword evidence="1" id="KW-0732">Signal</keyword>
<feature type="chain" id="PRO_5046816541" description="Lipoprotein" evidence="1">
    <location>
        <begin position="18"/>
        <end position="138"/>
    </location>
</feature>